<dbReference type="EMBL" id="JACIHI010000016">
    <property type="protein sequence ID" value="MBB4442251.1"/>
    <property type="molecule type" value="Genomic_DNA"/>
</dbReference>
<evidence type="ECO:0000313" key="2">
    <source>
        <dbReference type="Proteomes" id="UP000533724"/>
    </source>
</evidence>
<gene>
    <name evidence="1" type="ORF">GGE15_005545</name>
</gene>
<dbReference type="RefSeq" id="WP_184501224.1">
    <property type="nucleotide sequence ID" value="NZ_JACIHI010000016.1"/>
</dbReference>
<evidence type="ECO:0000313" key="1">
    <source>
        <dbReference type="EMBL" id="MBB4442251.1"/>
    </source>
</evidence>
<organism evidence="1 2">
    <name type="scientific">Rhizobium esperanzae</name>
    <dbReference type="NCBI Taxonomy" id="1967781"/>
    <lineage>
        <taxon>Bacteria</taxon>
        <taxon>Pseudomonadati</taxon>
        <taxon>Pseudomonadota</taxon>
        <taxon>Alphaproteobacteria</taxon>
        <taxon>Hyphomicrobiales</taxon>
        <taxon>Rhizobiaceae</taxon>
        <taxon>Rhizobium/Agrobacterium group</taxon>
        <taxon>Rhizobium</taxon>
    </lineage>
</organism>
<dbReference type="Proteomes" id="UP000533724">
    <property type="component" value="Unassembled WGS sequence"/>
</dbReference>
<name>A0A7W6XXX3_9HYPH</name>
<reference evidence="1 2" key="1">
    <citation type="submission" date="2020-08" db="EMBL/GenBank/DDBJ databases">
        <title>Genomic Encyclopedia of Type Strains, Phase IV (KMG-V): Genome sequencing to study the core and pangenomes of soil and plant-associated prokaryotes.</title>
        <authorList>
            <person name="Whitman W."/>
        </authorList>
    </citation>
    <scope>NUCLEOTIDE SEQUENCE [LARGE SCALE GENOMIC DNA]</scope>
    <source>
        <strain evidence="1 2">SEMIA 414</strain>
    </source>
</reference>
<protein>
    <submittedName>
        <fullName evidence="1">Uncharacterized protein</fullName>
    </submittedName>
</protein>
<comment type="caution">
    <text evidence="1">The sequence shown here is derived from an EMBL/GenBank/DDBJ whole genome shotgun (WGS) entry which is preliminary data.</text>
</comment>
<accession>A0A7W6XXX3</accession>
<sequence length="52" mass="5824">MRKFAQAQTTFGVGEPTFAPCVKRMRKFLPLTPVTKCGMPLVRNAAAMKWPI</sequence>
<dbReference type="AlphaFoldDB" id="A0A7W6XXX3"/>
<proteinExistence type="predicted"/>